<name>A0AAV2QWS2_MEGNR</name>
<dbReference type="FunFam" id="3.30.160.60:FF:000446">
    <property type="entry name" value="Zinc finger protein"/>
    <property type="match status" value="2"/>
</dbReference>
<gene>
    <name evidence="8" type="ORF">MNOR_LOCUS16590</name>
</gene>
<evidence type="ECO:0000256" key="2">
    <source>
        <dbReference type="ARBA" id="ARBA00022737"/>
    </source>
</evidence>
<keyword evidence="3 5" id="KW-0863">Zinc-finger</keyword>
<keyword evidence="2" id="KW-0677">Repeat</keyword>
<dbReference type="PANTHER" id="PTHR24379:SF121">
    <property type="entry name" value="C2H2-TYPE DOMAIN-CONTAINING PROTEIN"/>
    <property type="match status" value="1"/>
</dbReference>
<dbReference type="PROSITE" id="PS50157">
    <property type="entry name" value="ZINC_FINGER_C2H2_2"/>
    <property type="match status" value="5"/>
</dbReference>
<proteinExistence type="predicted"/>
<keyword evidence="4" id="KW-0862">Zinc</keyword>
<dbReference type="GO" id="GO:0008270">
    <property type="term" value="F:zinc ion binding"/>
    <property type="evidence" value="ECO:0007669"/>
    <property type="project" value="UniProtKB-KW"/>
</dbReference>
<organism evidence="8 9">
    <name type="scientific">Meganyctiphanes norvegica</name>
    <name type="common">Northern krill</name>
    <name type="synonym">Thysanopoda norvegica</name>
    <dbReference type="NCBI Taxonomy" id="48144"/>
    <lineage>
        <taxon>Eukaryota</taxon>
        <taxon>Metazoa</taxon>
        <taxon>Ecdysozoa</taxon>
        <taxon>Arthropoda</taxon>
        <taxon>Crustacea</taxon>
        <taxon>Multicrustacea</taxon>
        <taxon>Malacostraca</taxon>
        <taxon>Eumalacostraca</taxon>
        <taxon>Eucarida</taxon>
        <taxon>Euphausiacea</taxon>
        <taxon>Euphausiidae</taxon>
        <taxon>Meganyctiphanes</taxon>
    </lineage>
</organism>
<feature type="domain" description="C2H2-type" evidence="7">
    <location>
        <begin position="202"/>
        <end position="229"/>
    </location>
</feature>
<keyword evidence="9" id="KW-1185">Reference proteome</keyword>
<feature type="domain" description="C2H2-type" evidence="7">
    <location>
        <begin position="230"/>
        <end position="257"/>
    </location>
</feature>
<feature type="domain" description="C2H2-type" evidence="7">
    <location>
        <begin position="317"/>
        <end position="344"/>
    </location>
</feature>
<dbReference type="InterPro" id="IPR036236">
    <property type="entry name" value="Znf_C2H2_sf"/>
</dbReference>
<reference evidence="8 9" key="1">
    <citation type="submission" date="2024-05" db="EMBL/GenBank/DDBJ databases">
        <authorList>
            <person name="Wallberg A."/>
        </authorList>
    </citation>
    <scope>NUCLEOTIDE SEQUENCE [LARGE SCALE GENOMIC DNA]</scope>
</reference>
<dbReference type="SUPFAM" id="SSF57667">
    <property type="entry name" value="beta-beta-alpha zinc fingers"/>
    <property type="match status" value="3"/>
</dbReference>
<evidence type="ECO:0000256" key="5">
    <source>
        <dbReference type="PROSITE-ProRule" id="PRU00042"/>
    </source>
</evidence>
<dbReference type="EMBL" id="CAXKWB010010978">
    <property type="protein sequence ID" value="CAL4099745.1"/>
    <property type="molecule type" value="Genomic_DNA"/>
</dbReference>
<dbReference type="PROSITE" id="PS00028">
    <property type="entry name" value="ZINC_FINGER_C2H2_1"/>
    <property type="match status" value="5"/>
</dbReference>
<evidence type="ECO:0000256" key="3">
    <source>
        <dbReference type="ARBA" id="ARBA00022771"/>
    </source>
</evidence>
<sequence>RFFVVFILPLLIMSITSSELNVVSNWSNEALGYEGEFVSMDKEHYFQNNCDLNSNITYGQTVSEERYVTASAQTTGSKGSILNGTMDYQPLCRVACNSIRNKVNSNYNSKMNNEYAVHNFEMNVNTLHLRSDDRGDFNNKVQKVEVEGCSISAESVNTITMLNSERGYTKCINDENMDIQMSCKMPEHVQNNHNEETTNIKLRCQKCKYTCLKEKQLQLHMTKHTKEKPFSCTKCDYTCMKLCNLREHQQTHEGDKSFSCSICEYKCSKLFNLKRHMHTHSGVKPFLCSICSNSYSKKEAFKSHMKSHSGKNTYALYSCRFCDYTCSQTVNLKTHMSFHTGDRSSVSQFM</sequence>
<dbReference type="SMART" id="SM00355">
    <property type="entry name" value="ZnF_C2H2"/>
    <property type="match status" value="5"/>
</dbReference>
<feature type="domain" description="C2H2-type" evidence="7">
    <location>
        <begin position="258"/>
        <end position="285"/>
    </location>
</feature>
<feature type="non-terminal residue" evidence="8">
    <location>
        <position position="1"/>
    </location>
</feature>
<evidence type="ECO:0000259" key="7">
    <source>
        <dbReference type="PROSITE" id="PS50157"/>
    </source>
</evidence>
<dbReference type="PANTHER" id="PTHR24379">
    <property type="entry name" value="KRAB AND ZINC FINGER DOMAIN-CONTAINING"/>
    <property type="match status" value="1"/>
</dbReference>
<dbReference type="GO" id="GO:0005634">
    <property type="term" value="C:nucleus"/>
    <property type="evidence" value="ECO:0007669"/>
    <property type="project" value="UniProtKB-ARBA"/>
</dbReference>
<feature type="signal peptide" evidence="6">
    <location>
        <begin position="1"/>
        <end position="18"/>
    </location>
</feature>
<feature type="chain" id="PRO_5043461121" description="C2H2-type domain-containing protein" evidence="6">
    <location>
        <begin position="19"/>
        <end position="350"/>
    </location>
</feature>
<evidence type="ECO:0000313" key="8">
    <source>
        <dbReference type="EMBL" id="CAL4099745.1"/>
    </source>
</evidence>
<dbReference type="Proteomes" id="UP001497623">
    <property type="component" value="Unassembled WGS sequence"/>
</dbReference>
<evidence type="ECO:0000256" key="6">
    <source>
        <dbReference type="SAM" id="SignalP"/>
    </source>
</evidence>
<dbReference type="AlphaFoldDB" id="A0AAV2QWS2"/>
<dbReference type="InterPro" id="IPR013087">
    <property type="entry name" value="Znf_C2H2_type"/>
</dbReference>
<evidence type="ECO:0000313" key="9">
    <source>
        <dbReference type="Proteomes" id="UP001497623"/>
    </source>
</evidence>
<dbReference type="Gene3D" id="3.30.160.60">
    <property type="entry name" value="Classic Zinc Finger"/>
    <property type="match status" value="4"/>
</dbReference>
<feature type="domain" description="C2H2-type" evidence="7">
    <location>
        <begin position="286"/>
        <end position="313"/>
    </location>
</feature>
<keyword evidence="1" id="KW-0479">Metal-binding</keyword>
<evidence type="ECO:0000256" key="4">
    <source>
        <dbReference type="ARBA" id="ARBA00022833"/>
    </source>
</evidence>
<accession>A0AAV2QWS2</accession>
<comment type="caution">
    <text evidence="8">The sequence shown here is derived from an EMBL/GenBank/DDBJ whole genome shotgun (WGS) entry which is preliminary data.</text>
</comment>
<keyword evidence="6" id="KW-0732">Signal</keyword>
<protein>
    <recommendedName>
        <fullName evidence="7">C2H2-type domain-containing protein</fullName>
    </recommendedName>
</protein>
<evidence type="ECO:0000256" key="1">
    <source>
        <dbReference type="ARBA" id="ARBA00022723"/>
    </source>
</evidence>